<name>A0A5C6PCW2_9TELE</name>
<reference evidence="2 3" key="1">
    <citation type="submission" date="2019-04" db="EMBL/GenBank/DDBJ databases">
        <title>Chromosome genome assembly for Takifugu flavidus.</title>
        <authorList>
            <person name="Xiao S."/>
        </authorList>
    </citation>
    <scope>NUCLEOTIDE SEQUENCE [LARGE SCALE GENOMIC DNA]</scope>
    <source>
        <strain evidence="2">HTHZ2018</strain>
        <tissue evidence="2">Muscle</tissue>
    </source>
</reference>
<dbReference type="EMBL" id="RHFK02000005">
    <property type="protein sequence ID" value="TWW76057.1"/>
    <property type="molecule type" value="Genomic_DNA"/>
</dbReference>
<dbReference type="AlphaFoldDB" id="A0A5C6PCW2"/>
<keyword evidence="3" id="KW-1185">Reference proteome</keyword>
<gene>
    <name evidence="2" type="ORF">D4764_13G0007190</name>
</gene>
<feature type="region of interest" description="Disordered" evidence="1">
    <location>
        <begin position="207"/>
        <end position="243"/>
    </location>
</feature>
<sequence length="243" mass="27258">MLVRGKMLTRTFSFPPELQNVCASLKGCLSLREVHLTGNPLQQERSWRSRLLRAVPGLRVVDEPVTVRSSAERPRLAPGSFLSVCHAQLQQTSELQQRHSQELRQAASSLDAAKISCRHLHEASQLAVEQRFTHEYDDTETEKHWYGRRAALGTDFSFTAKLNEFPEMETAGKSFVPNRGRNRVKYGTFDQNSAESCIQDRLQPAASMVNPGSTQAAGKKENMIPSNADIPPVTNLQDQTLQR</sequence>
<comment type="caution">
    <text evidence="2">The sequence shown here is derived from an EMBL/GenBank/DDBJ whole genome shotgun (WGS) entry which is preliminary data.</text>
</comment>
<protein>
    <submittedName>
        <fullName evidence="2">Uncharacterized protein</fullName>
    </submittedName>
</protein>
<evidence type="ECO:0000256" key="1">
    <source>
        <dbReference type="SAM" id="MobiDB-lite"/>
    </source>
</evidence>
<proteinExistence type="predicted"/>
<evidence type="ECO:0000313" key="2">
    <source>
        <dbReference type="EMBL" id="TWW76057.1"/>
    </source>
</evidence>
<evidence type="ECO:0000313" key="3">
    <source>
        <dbReference type="Proteomes" id="UP000324091"/>
    </source>
</evidence>
<accession>A0A5C6PCW2</accession>
<dbReference type="Proteomes" id="UP000324091">
    <property type="component" value="Chromosome 13"/>
</dbReference>
<organism evidence="2 3">
    <name type="scientific">Takifugu flavidus</name>
    <name type="common">sansaifugu</name>
    <dbReference type="NCBI Taxonomy" id="433684"/>
    <lineage>
        <taxon>Eukaryota</taxon>
        <taxon>Metazoa</taxon>
        <taxon>Chordata</taxon>
        <taxon>Craniata</taxon>
        <taxon>Vertebrata</taxon>
        <taxon>Euteleostomi</taxon>
        <taxon>Actinopterygii</taxon>
        <taxon>Neopterygii</taxon>
        <taxon>Teleostei</taxon>
        <taxon>Neoteleostei</taxon>
        <taxon>Acanthomorphata</taxon>
        <taxon>Eupercaria</taxon>
        <taxon>Tetraodontiformes</taxon>
        <taxon>Tetradontoidea</taxon>
        <taxon>Tetraodontidae</taxon>
        <taxon>Takifugu</taxon>
    </lineage>
</organism>
<dbReference type="Gene3D" id="3.80.10.10">
    <property type="entry name" value="Ribonuclease Inhibitor"/>
    <property type="match status" value="1"/>
</dbReference>
<dbReference type="InterPro" id="IPR032675">
    <property type="entry name" value="LRR_dom_sf"/>
</dbReference>
<feature type="compositionally biased region" description="Polar residues" evidence="1">
    <location>
        <begin position="234"/>
        <end position="243"/>
    </location>
</feature>